<evidence type="ECO:0000313" key="3">
    <source>
        <dbReference type="Proteomes" id="UP000509626"/>
    </source>
</evidence>
<name>A0A7D5LC70_9EURY</name>
<sequence>MSRSPLTIAAIGSALVVGVAAAVTVVGPHVRDALGEFQSVLLVSAAIVGLIVVFAWADGASR</sequence>
<feature type="transmembrane region" description="Helical" evidence="1">
    <location>
        <begin position="37"/>
        <end position="57"/>
    </location>
</feature>
<dbReference type="EMBL" id="CP058579">
    <property type="protein sequence ID" value="QLG63071.1"/>
    <property type="molecule type" value="Genomic_DNA"/>
</dbReference>
<keyword evidence="1" id="KW-0472">Membrane</keyword>
<proteinExistence type="predicted"/>
<reference evidence="2 3" key="1">
    <citation type="submission" date="2020-06" db="EMBL/GenBank/DDBJ databases">
        <title>NJ-3-1, isolated from saline soil.</title>
        <authorList>
            <person name="Cui H.L."/>
            <person name="Shi X."/>
        </authorList>
    </citation>
    <scope>NUCLEOTIDE SEQUENCE [LARGE SCALE GENOMIC DNA]</scope>
    <source>
        <strain evidence="2 3">NJ-3-1</strain>
    </source>
</reference>
<keyword evidence="1" id="KW-1133">Transmembrane helix</keyword>
<keyword evidence="3" id="KW-1185">Reference proteome</keyword>
<dbReference type="RefSeq" id="WP_179269656.1">
    <property type="nucleotide sequence ID" value="NZ_CP058579.1"/>
</dbReference>
<protein>
    <submittedName>
        <fullName evidence="2">Uncharacterized protein</fullName>
    </submittedName>
</protein>
<organism evidence="2 3">
    <name type="scientific">Halorarum salinum</name>
    <dbReference type="NCBI Taxonomy" id="2743089"/>
    <lineage>
        <taxon>Archaea</taxon>
        <taxon>Methanobacteriati</taxon>
        <taxon>Methanobacteriota</taxon>
        <taxon>Stenosarchaea group</taxon>
        <taxon>Halobacteria</taxon>
        <taxon>Halobacteriales</taxon>
        <taxon>Haloferacaceae</taxon>
        <taxon>Halorarum</taxon>
    </lineage>
</organism>
<evidence type="ECO:0000256" key="1">
    <source>
        <dbReference type="SAM" id="Phobius"/>
    </source>
</evidence>
<dbReference type="AlphaFoldDB" id="A0A7D5LC70"/>
<accession>A0A7D5LC70</accession>
<dbReference type="GeneID" id="56038904"/>
<dbReference type="Proteomes" id="UP000509626">
    <property type="component" value="Chromosome"/>
</dbReference>
<gene>
    <name evidence="2" type="ORF">HUG12_15555</name>
</gene>
<evidence type="ECO:0000313" key="2">
    <source>
        <dbReference type="EMBL" id="QLG63071.1"/>
    </source>
</evidence>
<dbReference type="KEGG" id="halu:HUG12_15555"/>
<keyword evidence="1" id="KW-0812">Transmembrane</keyword>